<gene>
    <name evidence="2" type="ORF">C1SCF055_LOCUS7550</name>
</gene>
<dbReference type="OrthoDB" id="419143at2759"/>
<reference evidence="3 4" key="2">
    <citation type="submission" date="2024-05" db="EMBL/GenBank/DDBJ databases">
        <authorList>
            <person name="Chen Y."/>
            <person name="Shah S."/>
            <person name="Dougan E. K."/>
            <person name="Thang M."/>
            <person name="Chan C."/>
        </authorList>
    </citation>
    <scope>NUCLEOTIDE SEQUENCE [LARGE SCALE GENOMIC DNA]</scope>
</reference>
<name>A0A9P1BWF4_9DINO</name>
<dbReference type="EMBL" id="CAMXCT020000500">
    <property type="protein sequence ID" value="CAL1132988.1"/>
    <property type="molecule type" value="Genomic_DNA"/>
</dbReference>
<feature type="region of interest" description="Disordered" evidence="1">
    <location>
        <begin position="710"/>
        <end position="776"/>
    </location>
</feature>
<keyword evidence="4" id="KW-1185">Reference proteome</keyword>
<sequence>MAFTLADSSRFASYTRAGEAAASQRVQGAAHLCFLRKRVLRQAPPLDVIAIAVLELCALFVEDPYVKGCACLCLFALYGRLRASDCNRVSHGRVIGNYFEGCLCRIKTARTLEKQTRFLPVIIPVKGIMGVDWFSQFVNARDALGLDAIPDEPPVTTDNDFVLFPSQSTVLASEQERIGSAEMTERLGECLAKLLPTEAFQHYTSHSLKCTLLTYTNIFGLTLEQNELLGYHVVKGHASALNYSRDALASPIRAMATMLGSVKRGLFVPFAARDEQFVSAASAISVRQQFEKSLGITVETAARSIAGVAQGRGPEALDHESFCANLETLAAGIEQDLDKPCHEADTYPVPESSDDEDDSDSSSDSGSTSAESGMAVVDRELAADRYANVNVNAAATISGKSRAELNSCGSSAKLKTKMLDSVAVFKNRALEIGLDEATLARLDVLGWNTFGKLAFASSYRPGQVDESPLITLAEQITEVSPPPLTQLPLIRRLVFESYTLAASDLKMRSERREDDTPRRLAQAERAARHDSQVSHLRGLELTGEMEPSHLLIDLVFQMSEDNQLRYVRWDQCTKRDQELMGLKSDPTWKPDSGGIVREVRVQEEVKADISSDLKLKYALQRRSLAFDQARLVDFDKFERWSQVLLEAYTASPPAGYNKVSIEQVHHADMELFKFLMKETRNGIRPIGTSVPLEDALAKAMSAPEIRLHLQPLQGSSSVKRKAEAEENLDNEKKKKQNQSSGEEKLRRQIQNLEGQLKNMRKGKGKGKGQGARSSSSIKMPQELLGQTAVTAANEPLCFSYNCNGCSKAAAGQRCAKGWHLCTKKHPECVAGSPISSVYTIELCAGSARLSYSLAALGFKAVAVDHVKRRHQFHACISVDLSNEEGYQFVYDLLKTGAVLYLHCAPPDSTVKNAKEKKLPKKARQHGARAPKPLRSSAYPHGLPGLSGCDKLRVTKANQIFSTIAALVRVALQHGTAVTVENLKKSFLWSTTYFKSLIDEGLLHEVSFQKCMRGGKRDQWSSWYASVSDLDILEATCDGNHDHLKWNVTEVPNTWRCAPADAYPSVLCDKVASIVRNMARNCNVQDVSVGPGLKQAKTVPVIMAAAGKQPRGDRFPSLITEFAYTIWKTVAGTFLVTKDKKLTRDQCEALNIPFPAKFLQEKRGVANGVTVDAMREIEVGVWRKPEQFVDRALQIGHPFDDSSGVDDDTKVNIFKLLTEGVLARQQRTDVLLDYYEQRAEVLQHDESLLHDQLDHARSQIVDGKRFLLFEEMCRDVGIIGEDLRLLQLRGVPLTGVDGPTQLFRPEPLKPALTERQLMKSSKWSRKMIMKKTAESPDPDVRSAVWKITMEEVERGWLQGPFDESQVRNMLGPLFVCSKRFGLVQTDKVRQIDNMSESLVNAAYGSSYKLDLEGVDGISVLARTFVEATSDDGVVSVTLKDGSRLVGQLHGDFTVESARSIGGRTLDLDAAYKQVLVAKSSLWCNVLAVEDEHGERRLFVSQVLPFGASASVFGFNKIARAIRRVGTSLFGLVWNNYYDDFPQIDVLADNDWAQRTAERFLTLIGWRFSRKDSKRLGLAVTFYALGVKFDFSRASFGVVKVANKTSRVEQLVSDIRKFR</sequence>
<evidence type="ECO:0000256" key="1">
    <source>
        <dbReference type="SAM" id="MobiDB-lite"/>
    </source>
</evidence>
<dbReference type="EMBL" id="CAMXCT030000500">
    <property type="protein sequence ID" value="CAL4766925.1"/>
    <property type="molecule type" value="Genomic_DNA"/>
</dbReference>
<feature type="compositionally biased region" description="Basic and acidic residues" evidence="1">
    <location>
        <begin position="720"/>
        <end position="732"/>
    </location>
</feature>
<dbReference type="EMBL" id="CAMXCT010000500">
    <property type="protein sequence ID" value="CAI3979613.1"/>
    <property type="molecule type" value="Genomic_DNA"/>
</dbReference>
<dbReference type="Proteomes" id="UP001152797">
    <property type="component" value="Unassembled WGS sequence"/>
</dbReference>
<feature type="compositionally biased region" description="Acidic residues" evidence="1">
    <location>
        <begin position="352"/>
        <end position="361"/>
    </location>
</feature>
<feature type="region of interest" description="Disordered" evidence="1">
    <location>
        <begin position="507"/>
        <end position="531"/>
    </location>
</feature>
<feature type="region of interest" description="Disordered" evidence="1">
    <location>
        <begin position="340"/>
        <end position="373"/>
    </location>
</feature>
<proteinExistence type="predicted"/>
<feature type="compositionally biased region" description="Low complexity" evidence="1">
    <location>
        <begin position="362"/>
        <end position="372"/>
    </location>
</feature>
<organism evidence="2">
    <name type="scientific">Cladocopium goreaui</name>
    <dbReference type="NCBI Taxonomy" id="2562237"/>
    <lineage>
        <taxon>Eukaryota</taxon>
        <taxon>Sar</taxon>
        <taxon>Alveolata</taxon>
        <taxon>Dinophyceae</taxon>
        <taxon>Suessiales</taxon>
        <taxon>Symbiodiniaceae</taxon>
        <taxon>Cladocopium</taxon>
    </lineage>
</organism>
<feature type="compositionally biased region" description="Basic residues" evidence="1">
    <location>
        <begin position="917"/>
        <end position="928"/>
    </location>
</feature>
<reference evidence="2" key="1">
    <citation type="submission" date="2022-10" db="EMBL/GenBank/DDBJ databases">
        <authorList>
            <person name="Chen Y."/>
            <person name="Dougan E. K."/>
            <person name="Chan C."/>
            <person name="Rhodes N."/>
            <person name="Thang M."/>
        </authorList>
    </citation>
    <scope>NUCLEOTIDE SEQUENCE</scope>
</reference>
<evidence type="ECO:0000313" key="2">
    <source>
        <dbReference type="EMBL" id="CAI3979613.1"/>
    </source>
</evidence>
<protein>
    <submittedName>
        <fullName evidence="2">Uncharacterized protein</fullName>
    </submittedName>
</protein>
<evidence type="ECO:0000313" key="3">
    <source>
        <dbReference type="EMBL" id="CAL4766925.1"/>
    </source>
</evidence>
<accession>A0A9P1BWF4</accession>
<evidence type="ECO:0000313" key="4">
    <source>
        <dbReference type="Proteomes" id="UP001152797"/>
    </source>
</evidence>
<feature type="region of interest" description="Disordered" evidence="1">
    <location>
        <begin position="911"/>
        <end position="935"/>
    </location>
</feature>
<feature type="non-terminal residue" evidence="2">
    <location>
        <position position="1617"/>
    </location>
</feature>
<comment type="caution">
    <text evidence="2">The sequence shown here is derived from an EMBL/GenBank/DDBJ whole genome shotgun (WGS) entry which is preliminary data.</text>
</comment>